<protein>
    <submittedName>
        <fullName evidence="2">Uncharacterized protein</fullName>
    </submittedName>
</protein>
<dbReference type="Proteomes" id="UP000265520">
    <property type="component" value="Unassembled WGS sequence"/>
</dbReference>
<evidence type="ECO:0000313" key="3">
    <source>
        <dbReference type="Proteomes" id="UP000265520"/>
    </source>
</evidence>
<evidence type="ECO:0000256" key="1">
    <source>
        <dbReference type="SAM" id="MobiDB-lite"/>
    </source>
</evidence>
<dbReference type="EMBL" id="LXQA010086292">
    <property type="protein sequence ID" value="MCI12957.1"/>
    <property type="molecule type" value="Genomic_DNA"/>
</dbReference>
<accession>A0A392PMT8</accession>
<organism evidence="2 3">
    <name type="scientific">Trifolium medium</name>
    <dbReference type="NCBI Taxonomy" id="97028"/>
    <lineage>
        <taxon>Eukaryota</taxon>
        <taxon>Viridiplantae</taxon>
        <taxon>Streptophyta</taxon>
        <taxon>Embryophyta</taxon>
        <taxon>Tracheophyta</taxon>
        <taxon>Spermatophyta</taxon>
        <taxon>Magnoliopsida</taxon>
        <taxon>eudicotyledons</taxon>
        <taxon>Gunneridae</taxon>
        <taxon>Pentapetalae</taxon>
        <taxon>rosids</taxon>
        <taxon>fabids</taxon>
        <taxon>Fabales</taxon>
        <taxon>Fabaceae</taxon>
        <taxon>Papilionoideae</taxon>
        <taxon>50 kb inversion clade</taxon>
        <taxon>NPAAA clade</taxon>
        <taxon>Hologalegina</taxon>
        <taxon>IRL clade</taxon>
        <taxon>Trifolieae</taxon>
        <taxon>Trifolium</taxon>
    </lineage>
</organism>
<sequence>MESNSQSENDVGVEDRADEEQSNGSFDNDEYNSSVGEIDEEISDTEEGTEFDGELDMSSTDENESEQEDCDAEKINITCMGDILKIDMNNISV</sequence>
<evidence type="ECO:0000313" key="2">
    <source>
        <dbReference type="EMBL" id="MCI12957.1"/>
    </source>
</evidence>
<dbReference type="AlphaFoldDB" id="A0A392PMT8"/>
<proteinExistence type="predicted"/>
<reference evidence="2 3" key="1">
    <citation type="journal article" date="2018" name="Front. Plant Sci.">
        <title>Red Clover (Trifolium pratense) and Zigzag Clover (T. medium) - A Picture of Genomic Similarities and Differences.</title>
        <authorList>
            <person name="Dluhosova J."/>
            <person name="Istvanek J."/>
            <person name="Nedelnik J."/>
            <person name="Repkova J."/>
        </authorList>
    </citation>
    <scope>NUCLEOTIDE SEQUENCE [LARGE SCALE GENOMIC DNA]</scope>
    <source>
        <strain evidence="3">cv. 10/8</strain>
        <tissue evidence="2">Leaf</tissue>
    </source>
</reference>
<feature type="compositionally biased region" description="Polar residues" evidence="1">
    <location>
        <begin position="22"/>
        <end position="35"/>
    </location>
</feature>
<keyword evidence="3" id="KW-1185">Reference proteome</keyword>
<comment type="caution">
    <text evidence="2">The sequence shown here is derived from an EMBL/GenBank/DDBJ whole genome shotgun (WGS) entry which is preliminary data.</text>
</comment>
<feature type="region of interest" description="Disordered" evidence="1">
    <location>
        <begin position="1"/>
        <end position="72"/>
    </location>
</feature>
<feature type="compositionally biased region" description="Acidic residues" evidence="1">
    <location>
        <begin position="37"/>
        <end position="71"/>
    </location>
</feature>
<feature type="non-terminal residue" evidence="2">
    <location>
        <position position="93"/>
    </location>
</feature>
<name>A0A392PMT8_9FABA</name>